<name>A0A426Y6N4_ENSVE</name>
<proteinExistence type="predicted"/>
<reference evidence="1 2" key="1">
    <citation type="journal article" date="2014" name="Agronomy (Basel)">
        <title>A Draft Genome Sequence for Ensete ventricosum, the Drought-Tolerant Tree Against Hunger.</title>
        <authorList>
            <person name="Harrison J."/>
            <person name="Moore K.A."/>
            <person name="Paszkiewicz K."/>
            <person name="Jones T."/>
            <person name="Grant M."/>
            <person name="Ambacheew D."/>
            <person name="Muzemil S."/>
            <person name="Studholme D.J."/>
        </authorList>
    </citation>
    <scope>NUCLEOTIDE SEQUENCE [LARGE SCALE GENOMIC DNA]</scope>
</reference>
<dbReference type="Proteomes" id="UP000287651">
    <property type="component" value="Unassembled WGS sequence"/>
</dbReference>
<comment type="caution">
    <text evidence="1">The sequence shown here is derived from an EMBL/GenBank/DDBJ whole genome shotgun (WGS) entry which is preliminary data.</text>
</comment>
<evidence type="ECO:0000313" key="1">
    <source>
        <dbReference type="EMBL" id="RRT47413.1"/>
    </source>
</evidence>
<organism evidence="1 2">
    <name type="scientific">Ensete ventricosum</name>
    <name type="common">Abyssinian banana</name>
    <name type="synonym">Musa ensete</name>
    <dbReference type="NCBI Taxonomy" id="4639"/>
    <lineage>
        <taxon>Eukaryota</taxon>
        <taxon>Viridiplantae</taxon>
        <taxon>Streptophyta</taxon>
        <taxon>Embryophyta</taxon>
        <taxon>Tracheophyta</taxon>
        <taxon>Spermatophyta</taxon>
        <taxon>Magnoliopsida</taxon>
        <taxon>Liliopsida</taxon>
        <taxon>Zingiberales</taxon>
        <taxon>Musaceae</taxon>
        <taxon>Ensete</taxon>
    </lineage>
</organism>
<gene>
    <name evidence="1" type="ORF">B296_00002510</name>
</gene>
<dbReference type="EMBL" id="AMZH03014570">
    <property type="protein sequence ID" value="RRT47413.1"/>
    <property type="molecule type" value="Genomic_DNA"/>
</dbReference>
<sequence>MYTDDRVFAAIVSSARCWTLKGAVGTVLVKDRNLASVFTGAEQGKSCSARRSSPKAMVVSKTSSGKYVKRKVAPTGQISRKDKS</sequence>
<accession>A0A426Y6N4</accession>
<dbReference type="AlphaFoldDB" id="A0A426Y6N4"/>
<evidence type="ECO:0000313" key="2">
    <source>
        <dbReference type="Proteomes" id="UP000287651"/>
    </source>
</evidence>
<protein>
    <submittedName>
        <fullName evidence="1">Uncharacterized protein</fullName>
    </submittedName>
</protein>